<comment type="catalytic activity">
    <reaction evidence="7">
        <text>2 GTP = 3',3'-c-di-GMP + 2 diphosphate</text>
        <dbReference type="Rhea" id="RHEA:24898"/>
        <dbReference type="ChEBI" id="CHEBI:33019"/>
        <dbReference type="ChEBI" id="CHEBI:37565"/>
        <dbReference type="ChEBI" id="CHEBI:58805"/>
        <dbReference type="EC" id="2.7.7.65"/>
    </reaction>
</comment>
<dbReference type="PANTHER" id="PTHR45138:SF9">
    <property type="entry name" value="DIGUANYLATE CYCLASE DGCM-RELATED"/>
    <property type="match status" value="1"/>
</dbReference>
<feature type="transmembrane region" description="Helical" evidence="9">
    <location>
        <begin position="259"/>
        <end position="279"/>
    </location>
</feature>
<feature type="transmembrane region" description="Helical" evidence="9">
    <location>
        <begin position="173"/>
        <end position="194"/>
    </location>
</feature>
<evidence type="ECO:0000256" key="6">
    <source>
        <dbReference type="ARBA" id="ARBA00023136"/>
    </source>
</evidence>
<keyword evidence="12" id="KW-1185">Reference proteome</keyword>
<keyword evidence="4 9" id="KW-0812">Transmembrane</keyword>
<accession>A0A853G1H4</accession>
<dbReference type="Gene3D" id="3.30.70.270">
    <property type="match status" value="1"/>
</dbReference>
<feature type="region of interest" description="Disordered" evidence="8">
    <location>
        <begin position="483"/>
        <end position="509"/>
    </location>
</feature>
<keyword evidence="3" id="KW-1003">Cell membrane</keyword>
<dbReference type="CDD" id="cd01949">
    <property type="entry name" value="GGDEF"/>
    <property type="match status" value="1"/>
</dbReference>
<proteinExistence type="predicted"/>
<evidence type="ECO:0000256" key="1">
    <source>
        <dbReference type="ARBA" id="ARBA00004651"/>
    </source>
</evidence>
<sequence>MANGFRLVALNGLLIFLYVALGRVTFAASVEYGNVTSVIFAPEGVALAFSILFGPKIAPGIMLGQALLSYWSGPSLLGGLGIGLFNAFEGVLGGYLFRRWGLSRRFDRLRDVGLLTCMIFLILQPISATGGVLMLLLNGMIPTHVTNLFVDAWSTQGIQKPLPSLHLVLPAWLHWWIGNSLGQLLVAPLVLAWLTPAKHKAAPLTPLELAVFAAGVAAVLLTANSKLVAGPLLLLASSYALLVWVGLRCDVRAVTGANLLVTIVIVGVGMLGDGYMSYLPVADRLFYVSFFLASGLLFSLLLFAMLEERRDMILRLTELASRDALTQVSNRRHFMEQAEREVASARRHGTPISLALLDVDHFKSINDTHGHVVGDQALQMLARCCETVLRTGDLVGRVGGEEFALLFRCSNSREARQAVQRLLDLVTEQSILAPDGREVRITFSAGVAEAGPQASLDAMYAAADQTLYEAKNAGRSRVRISGAAPEREREFPGGDVGLGSGGCSVAETA</sequence>
<dbReference type="AlphaFoldDB" id="A0A853G1H4"/>
<dbReference type="InterPro" id="IPR007895">
    <property type="entry name" value="MASE1"/>
</dbReference>
<dbReference type="SUPFAM" id="SSF55073">
    <property type="entry name" value="Nucleotide cyclase"/>
    <property type="match status" value="1"/>
</dbReference>
<evidence type="ECO:0000313" key="12">
    <source>
        <dbReference type="Proteomes" id="UP000559809"/>
    </source>
</evidence>
<keyword evidence="5 9" id="KW-1133">Transmembrane helix</keyword>
<name>A0A853G1H4_9BURK</name>
<evidence type="ECO:0000256" key="3">
    <source>
        <dbReference type="ARBA" id="ARBA00022475"/>
    </source>
</evidence>
<feature type="transmembrane region" description="Helical" evidence="9">
    <location>
        <begin position="227"/>
        <end position="247"/>
    </location>
</feature>
<dbReference type="Proteomes" id="UP000559809">
    <property type="component" value="Unassembled WGS sequence"/>
</dbReference>
<dbReference type="SMART" id="SM00267">
    <property type="entry name" value="GGDEF"/>
    <property type="match status" value="1"/>
</dbReference>
<feature type="domain" description="GGDEF" evidence="10">
    <location>
        <begin position="350"/>
        <end position="483"/>
    </location>
</feature>
<dbReference type="InterPro" id="IPR029787">
    <property type="entry name" value="Nucleotide_cyclase"/>
</dbReference>
<feature type="transmembrane region" description="Helical" evidence="9">
    <location>
        <begin position="118"/>
        <end position="141"/>
    </location>
</feature>
<evidence type="ECO:0000259" key="10">
    <source>
        <dbReference type="PROSITE" id="PS50887"/>
    </source>
</evidence>
<feature type="transmembrane region" description="Helical" evidence="9">
    <location>
        <begin position="285"/>
        <end position="306"/>
    </location>
</feature>
<dbReference type="GO" id="GO:0052621">
    <property type="term" value="F:diguanylate cyclase activity"/>
    <property type="evidence" value="ECO:0007669"/>
    <property type="project" value="UniProtKB-EC"/>
</dbReference>
<dbReference type="InterPro" id="IPR050469">
    <property type="entry name" value="Diguanylate_Cyclase"/>
</dbReference>
<comment type="caution">
    <text evidence="11">The sequence shown here is derived from an EMBL/GenBank/DDBJ whole genome shotgun (WGS) entry which is preliminary data.</text>
</comment>
<keyword evidence="6 9" id="KW-0472">Membrane</keyword>
<dbReference type="NCBIfam" id="TIGR00254">
    <property type="entry name" value="GGDEF"/>
    <property type="match status" value="1"/>
</dbReference>
<dbReference type="RefSeq" id="WP_180153625.1">
    <property type="nucleotide sequence ID" value="NZ_JACCEM010000002.1"/>
</dbReference>
<dbReference type="InterPro" id="IPR043128">
    <property type="entry name" value="Rev_trsase/Diguanyl_cyclase"/>
</dbReference>
<evidence type="ECO:0000256" key="9">
    <source>
        <dbReference type="SAM" id="Phobius"/>
    </source>
</evidence>
<protein>
    <recommendedName>
        <fullName evidence="2">diguanylate cyclase</fullName>
        <ecNumber evidence="2">2.7.7.65</ecNumber>
    </recommendedName>
</protein>
<gene>
    <name evidence="11" type="ORF">H0A72_03185</name>
</gene>
<reference evidence="11 12" key="1">
    <citation type="submission" date="2020-07" db="EMBL/GenBank/DDBJ databases">
        <title>Taxonomic revisions and descriptions of new bacterial species based on genomic comparisons in the high-G+C-content subgroup of the family Alcaligenaceae.</title>
        <authorList>
            <person name="Szabo A."/>
            <person name="Felfoldi T."/>
        </authorList>
    </citation>
    <scope>NUCLEOTIDE SEQUENCE [LARGE SCALE GENOMIC DNA]</scope>
    <source>
        <strain evidence="11 12">LMG 24012</strain>
    </source>
</reference>
<dbReference type="InterPro" id="IPR000160">
    <property type="entry name" value="GGDEF_dom"/>
</dbReference>
<dbReference type="PANTHER" id="PTHR45138">
    <property type="entry name" value="REGULATORY COMPONENTS OF SENSORY TRANSDUCTION SYSTEM"/>
    <property type="match status" value="1"/>
</dbReference>
<dbReference type="PROSITE" id="PS50887">
    <property type="entry name" value="GGDEF"/>
    <property type="match status" value="1"/>
</dbReference>
<evidence type="ECO:0000256" key="8">
    <source>
        <dbReference type="SAM" id="MobiDB-lite"/>
    </source>
</evidence>
<evidence type="ECO:0000256" key="7">
    <source>
        <dbReference type="ARBA" id="ARBA00034247"/>
    </source>
</evidence>
<dbReference type="FunFam" id="3.30.70.270:FF:000001">
    <property type="entry name" value="Diguanylate cyclase domain protein"/>
    <property type="match status" value="1"/>
</dbReference>
<evidence type="ECO:0000256" key="4">
    <source>
        <dbReference type="ARBA" id="ARBA00022692"/>
    </source>
</evidence>
<organism evidence="11 12">
    <name type="scientific">Parapusillimonas granuli</name>
    <dbReference type="NCBI Taxonomy" id="380911"/>
    <lineage>
        <taxon>Bacteria</taxon>
        <taxon>Pseudomonadati</taxon>
        <taxon>Pseudomonadota</taxon>
        <taxon>Betaproteobacteria</taxon>
        <taxon>Burkholderiales</taxon>
        <taxon>Alcaligenaceae</taxon>
        <taxon>Parapusillimonas</taxon>
    </lineage>
</organism>
<dbReference type="GO" id="GO:0005886">
    <property type="term" value="C:plasma membrane"/>
    <property type="evidence" value="ECO:0007669"/>
    <property type="project" value="UniProtKB-SubCell"/>
</dbReference>
<evidence type="ECO:0000256" key="5">
    <source>
        <dbReference type="ARBA" id="ARBA00022989"/>
    </source>
</evidence>
<evidence type="ECO:0000256" key="2">
    <source>
        <dbReference type="ARBA" id="ARBA00012528"/>
    </source>
</evidence>
<feature type="transmembrane region" description="Helical" evidence="9">
    <location>
        <begin position="76"/>
        <end position="97"/>
    </location>
</feature>
<dbReference type="Pfam" id="PF05231">
    <property type="entry name" value="MASE1"/>
    <property type="match status" value="2"/>
</dbReference>
<feature type="transmembrane region" description="Helical" evidence="9">
    <location>
        <begin position="201"/>
        <end position="221"/>
    </location>
</feature>
<dbReference type="Pfam" id="PF00990">
    <property type="entry name" value="GGDEF"/>
    <property type="match status" value="1"/>
</dbReference>
<evidence type="ECO:0000313" key="11">
    <source>
        <dbReference type="EMBL" id="NYT48306.1"/>
    </source>
</evidence>
<comment type="subcellular location">
    <subcellularLocation>
        <location evidence="1">Cell membrane</location>
        <topology evidence="1">Multi-pass membrane protein</topology>
    </subcellularLocation>
</comment>
<dbReference type="EC" id="2.7.7.65" evidence="2"/>
<dbReference type="EMBL" id="JACCEM010000002">
    <property type="protein sequence ID" value="NYT48306.1"/>
    <property type="molecule type" value="Genomic_DNA"/>
</dbReference>